<keyword evidence="1" id="KW-0472">Membrane</keyword>
<name>A0A244ELI8_PSESX</name>
<reference evidence="2 3" key="1">
    <citation type="submission" date="2017-01" db="EMBL/GenBank/DDBJ databases">
        <authorList>
            <person name="Mah S.A."/>
            <person name="Swanson W.J."/>
            <person name="Moy G.W."/>
            <person name="Vacquier V.D."/>
        </authorList>
    </citation>
    <scope>NUCLEOTIDE SEQUENCE [LARGE SCALE GENOMIC DNA]</scope>
    <source>
        <strain evidence="2">PDD-32b-74</strain>
    </source>
</reference>
<dbReference type="AlphaFoldDB" id="A0A244ELI8"/>
<accession>A0A244ELI8</accession>
<dbReference type="RefSeq" id="WP_046463356.1">
    <property type="nucleotide sequence ID" value="NZ_MTSA01000019.1"/>
</dbReference>
<feature type="transmembrane region" description="Helical" evidence="1">
    <location>
        <begin position="29"/>
        <end position="47"/>
    </location>
</feature>
<feature type="transmembrane region" description="Helical" evidence="1">
    <location>
        <begin position="152"/>
        <end position="170"/>
    </location>
</feature>
<organism evidence="2 3">
    <name type="scientific">Pseudomonas syringae</name>
    <dbReference type="NCBI Taxonomy" id="317"/>
    <lineage>
        <taxon>Bacteria</taxon>
        <taxon>Pseudomonadati</taxon>
        <taxon>Pseudomonadota</taxon>
        <taxon>Gammaproteobacteria</taxon>
        <taxon>Pseudomonadales</taxon>
        <taxon>Pseudomonadaceae</taxon>
        <taxon>Pseudomonas</taxon>
    </lineage>
</organism>
<evidence type="ECO:0000313" key="3">
    <source>
        <dbReference type="Proteomes" id="UP000195128"/>
    </source>
</evidence>
<keyword evidence="1" id="KW-1133">Transmembrane helix</keyword>
<dbReference type="Proteomes" id="UP000195128">
    <property type="component" value="Unassembled WGS sequence"/>
</dbReference>
<evidence type="ECO:0000256" key="1">
    <source>
        <dbReference type="SAM" id="Phobius"/>
    </source>
</evidence>
<sequence length="196" mass="22164">MKSDDEEYKLYEKIYLAESERKEKLMSRLNLPLAMIVALLSFLSYLLSKAPSVETSEGVVFWTAYLMAGVYLLVGMAHFSKAWRVRKDDLVIPTAEKLESHRKSLLEYYGGNVELANGQFMQTMMDYYIMGATRNATNNDSRSAQLDQFSKYVIYAVVASVIAFVPAYSANHNKEIYDVRPKASTSATSTDAQCSR</sequence>
<evidence type="ECO:0000313" key="2">
    <source>
        <dbReference type="EMBL" id="OUM05347.1"/>
    </source>
</evidence>
<dbReference type="GeneID" id="44146238"/>
<keyword evidence="1" id="KW-0812">Transmembrane</keyword>
<proteinExistence type="predicted"/>
<feature type="transmembrane region" description="Helical" evidence="1">
    <location>
        <begin position="59"/>
        <end position="79"/>
    </location>
</feature>
<protein>
    <submittedName>
        <fullName evidence="2">Uncharacterized protein</fullName>
    </submittedName>
</protein>
<dbReference type="EMBL" id="MTSA01000019">
    <property type="protein sequence ID" value="OUM05347.1"/>
    <property type="molecule type" value="Genomic_DNA"/>
</dbReference>
<comment type="caution">
    <text evidence="2">The sequence shown here is derived from an EMBL/GenBank/DDBJ whole genome shotgun (WGS) entry which is preliminary data.</text>
</comment>
<gene>
    <name evidence="2" type="ORF">BW686_21900</name>
</gene>